<name>A0ABX1L5J7_9LACO</name>
<dbReference type="PANTHER" id="PTHR30037:SF4">
    <property type="entry name" value="DNA-3-METHYLADENINE GLYCOSYLASE I"/>
    <property type="match status" value="1"/>
</dbReference>
<keyword evidence="1" id="KW-0812">Transmembrane</keyword>
<reference evidence="2 3" key="1">
    <citation type="submission" date="2020-03" db="EMBL/GenBank/DDBJ databases">
        <authorList>
            <person name="Zhang Z."/>
            <person name="Guo Z."/>
            <person name="Hou Q."/>
            <person name="Shen X."/>
        </authorList>
    </citation>
    <scope>NUCLEOTIDE SEQUENCE [LARGE SCALE GENOMIC DNA]</scope>
    <source>
        <strain evidence="2 3">HBUAS51329</strain>
    </source>
</reference>
<dbReference type="SUPFAM" id="SSF48150">
    <property type="entry name" value="DNA-glycosylase"/>
    <property type="match status" value="1"/>
</dbReference>
<dbReference type="InterPro" id="IPR005019">
    <property type="entry name" value="Adenine_glyco"/>
</dbReference>
<dbReference type="RefSeq" id="WP_168849442.1">
    <property type="nucleotide sequence ID" value="NZ_JAAVSD010000011.1"/>
</dbReference>
<comment type="caution">
    <text evidence="2">The sequence shown here is derived from an EMBL/GenBank/DDBJ whole genome shotgun (WGS) entry which is preliminary data.</text>
</comment>
<evidence type="ECO:0000313" key="2">
    <source>
        <dbReference type="EMBL" id="NLR29624.1"/>
    </source>
</evidence>
<keyword evidence="1" id="KW-1133">Transmembrane helix</keyword>
<evidence type="ECO:0000256" key="1">
    <source>
        <dbReference type="SAM" id="Phobius"/>
    </source>
</evidence>
<organism evidence="2 3">
    <name type="scientific">Levilactobacillus tujiorum</name>
    <dbReference type="NCBI Taxonomy" id="2912243"/>
    <lineage>
        <taxon>Bacteria</taxon>
        <taxon>Bacillati</taxon>
        <taxon>Bacillota</taxon>
        <taxon>Bacilli</taxon>
        <taxon>Lactobacillales</taxon>
        <taxon>Lactobacillaceae</taxon>
        <taxon>Levilactobacillus</taxon>
    </lineage>
</organism>
<proteinExistence type="predicted"/>
<dbReference type="Pfam" id="PF03352">
    <property type="entry name" value="Adenine_glyco"/>
    <property type="match status" value="1"/>
</dbReference>
<evidence type="ECO:0000313" key="3">
    <source>
        <dbReference type="Proteomes" id="UP000707477"/>
    </source>
</evidence>
<dbReference type="InterPro" id="IPR052891">
    <property type="entry name" value="DNA-3mA_glycosylase"/>
</dbReference>
<keyword evidence="3" id="KW-1185">Reference proteome</keyword>
<protein>
    <submittedName>
        <fullName evidence="2">DNA-3-methyladenine glycosylase I</fullName>
    </submittedName>
</protein>
<gene>
    <name evidence="2" type="ORF">HEQ44_05440</name>
</gene>
<dbReference type="Gene3D" id="1.10.340.30">
    <property type="entry name" value="Hypothetical protein, domain 2"/>
    <property type="match status" value="1"/>
</dbReference>
<dbReference type="InterPro" id="IPR011257">
    <property type="entry name" value="DNA_glycosylase"/>
</dbReference>
<dbReference type="PANTHER" id="PTHR30037">
    <property type="entry name" value="DNA-3-METHYLADENINE GLYCOSYLASE 1"/>
    <property type="match status" value="1"/>
</dbReference>
<feature type="transmembrane region" description="Helical" evidence="1">
    <location>
        <begin position="145"/>
        <end position="164"/>
    </location>
</feature>
<dbReference type="EMBL" id="JAAVSD010000011">
    <property type="protein sequence ID" value="NLR29624.1"/>
    <property type="molecule type" value="Genomic_DNA"/>
</dbReference>
<sequence length="181" mass="20985">MSSATMQRYHDEEWGRPEHDEQRLFELLCLETYQAGLSWQTVLNKREAFEQAFHHFDIATVAGMTPQDVEQLLTNAAIIRNRRKLEATVNNARVILNWPGPDHFATWLWAFVDNRPIRHQFTSASEMPGTTDLARHISREMKKRGFKFVGPTIIYSFLQVAGLVNDHLMSCDWAPENRQGD</sequence>
<accession>A0ABX1L5J7</accession>
<dbReference type="Proteomes" id="UP000707477">
    <property type="component" value="Unassembled WGS sequence"/>
</dbReference>
<keyword evidence="1" id="KW-0472">Membrane</keyword>